<name>A0ACC3CZR9_9PEZI</name>
<gene>
    <name evidence="1" type="ORF">LTS18_010178</name>
</gene>
<proteinExistence type="predicted"/>
<dbReference type="EMBL" id="JAWDJW010009156">
    <property type="protein sequence ID" value="KAK3059729.1"/>
    <property type="molecule type" value="Genomic_DNA"/>
</dbReference>
<accession>A0ACC3CZR9</accession>
<dbReference type="Proteomes" id="UP001186974">
    <property type="component" value="Unassembled WGS sequence"/>
</dbReference>
<reference evidence="1" key="1">
    <citation type="submission" date="2024-09" db="EMBL/GenBank/DDBJ databases">
        <title>Black Yeasts Isolated from many extreme environments.</title>
        <authorList>
            <person name="Coleine C."/>
            <person name="Stajich J.E."/>
            <person name="Selbmann L."/>
        </authorList>
    </citation>
    <scope>NUCLEOTIDE SEQUENCE</scope>
    <source>
        <strain evidence="1">CCFEE 5737</strain>
    </source>
</reference>
<feature type="non-terminal residue" evidence="1">
    <location>
        <position position="1"/>
    </location>
</feature>
<sequence>VLMPGNAVMPADPFNTCVGRFWSIEETRDYMEARFALVEAPLKIKTFKAVDAALGHATDMLRFKRSDNLGMRDLAPSLTLRLNMDQGCYDFLEWWGTEGSRTNYDWGNMDLSY</sequence>
<evidence type="ECO:0000313" key="1">
    <source>
        <dbReference type="EMBL" id="KAK3059729.1"/>
    </source>
</evidence>
<protein>
    <submittedName>
        <fullName evidence="1">Uncharacterized protein</fullName>
    </submittedName>
</protein>
<comment type="caution">
    <text evidence="1">The sequence shown here is derived from an EMBL/GenBank/DDBJ whole genome shotgun (WGS) entry which is preliminary data.</text>
</comment>
<organism evidence="1 2">
    <name type="scientific">Coniosporium uncinatum</name>
    <dbReference type="NCBI Taxonomy" id="93489"/>
    <lineage>
        <taxon>Eukaryota</taxon>
        <taxon>Fungi</taxon>
        <taxon>Dikarya</taxon>
        <taxon>Ascomycota</taxon>
        <taxon>Pezizomycotina</taxon>
        <taxon>Dothideomycetes</taxon>
        <taxon>Dothideomycetes incertae sedis</taxon>
        <taxon>Coniosporium</taxon>
    </lineage>
</organism>
<evidence type="ECO:0000313" key="2">
    <source>
        <dbReference type="Proteomes" id="UP001186974"/>
    </source>
</evidence>
<keyword evidence="2" id="KW-1185">Reference proteome</keyword>